<reference evidence="2" key="1">
    <citation type="submission" date="2022-11" db="UniProtKB">
        <authorList>
            <consortium name="WormBaseParasite"/>
        </authorList>
    </citation>
    <scope>IDENTIFICATION</scope>
</reference>
<dbReference type="AlphaFoldDB" id="A0A915I458"/>
<evidence type="ECO:0000313" key="1">
    <source>
        <dbReference type="Proteomes" id="UP000887565"/>
    </source>
</evidence>
<organism evidence="1 2">
    <name type="scientific">Romanomermis culicivorax</name>
    <name type="common">Nematode worm</name>
    <dbReference type="NCBI Taxonomy" id="13658"/>
    <lineage>
        <taxon>Eukaryota</taxon>
        <taxon>Metazoa</taxon>
        <taxon>Ecdysozoa</taxon>
        <taxon>Nematoda</taxon>
        <taxon>Enoplea</taxon>
        <taxon>Dorylaimia</taxon>
        <taxon>Mermithida</taxon>
        <taxon>Mermithoidea</taxon>
        <taxon>Mermithidae</taxon>
        <taxon>Romanomermis</taxon>
    </lineage>
</organism>
<protein>
    <submittedName>
        <fullName evidence="2">Uncharacterized protein</fullName>
    </submittedName>
</protein>
<accession>A0A915I458</accession>
<dbReference type="WBParaSite" id="nRc.2.0.1.t08531-RA">
    <property type="protein sequence ID" value="nRc.2.0.1.t08531-RA"/>
    <property type="gene ID" value="nRc.2.0.1.g08531"/>
</dbReference>
<sequence length="61" mass="6679">MSNVNVPIKRGKISTQRSLEYGDKPTDSANAYKIITVDGRSMLMLASEYESLVKAVDNGNT</sequence>
<keyword evidence="1" id="KW-1185">Reference proteome</keyword>
<dbReference type="Proteomes" id="UP000887565">
    <property type="component" value="Unplaced"/>
</dbReference>
<name>A0A915I458_ROMCU</name>
<proteinExistence type="predicted"/>
<evidence type="ECO:0000313" key="2">
    <source>
        <dbReference type="WBParaSite" id="nRc.2.0.1.t08531-RA"/>
    </source>
</evidence>